<comment type="similarity">
    <text evidence="5">Belongs to the RimM family.</text>
</comment>
<keyword evidence="1 5" id="KW-0963">Cytoplasm</keyword>
<dbReference type="InterPro" id="IPR002676">
    <property type="entry name" value="RimM_N"/>
</dbReference>
<dbReference type="InterPro" id="IPR056792">
    <property type="entry name" value="PRC_RimM"/>
</dbReference>
<dbReference type="Gene3D" id="2.40.30.60">
    <property type="entry name" value="RimM"/>
    <property type="match status" value="1"/>
</dbReference>
<evidence type="ECO:0000259" key="6">
    <source>
        <dbReference type="Pfam" id="PF01782"/>
    </source>
</evidence>
<organism evidence="8 9">
    <name type="scientific">Catellicoccus marimammalium M35/04/3</name>
    <dbReference type="NCBI Taxonomy" id="1234409"/>
    <lineage>
        <taxon>Bacteria</taxon>
        <taxon>Bacillati</taxon>
        <taxon>Bacillota</taxon>
        <taxon>Bacilli</taxon>
        <taxon>Lactobacillales</taxon>
        <taxon>Enterococcaceae</taxon>
        <taxon>Catellicoccus</taxon>
    </lineage>
</organism>
<dbReference type="InterPro" id="IPR009000">
    <property type="entry name" value="Transl_B-barrel_sf"/>
</dbReference>
<evidence type="ECO:0000256" key="2">
    <source>
        <dbReference type="ARBA" id="ARBA00022517"/>
    </source>
</evidence>
<evidence type="ECO:0000256" key="3">
    <source>
        <dbReference type="ARBA" id="ARBA00022552"/>
    </source>
</evidence>
<dbReference type="GO" id="GO:0005840">
    <property type="term" value="C:ribosome"/>
    <property type="evidence" value="ECO:0007669"/>
    <property type="project" value="InterPro"/>
</dbReference>
<keyword evidence="3 5" id="KW-0698">rRNA processing</keyword>
<comment type="caution">
    <text evidence="8">The sequence shown here is derived from an EMBL/GenBank/DDBJ whole genome shotgun (WGS) entry which is preliminary data.</text>
</comment>
<dbReference type="GO" id="GO:0043022">
    <property type="term" value="F:ribosome binding"/>
    <property type="evidence" value="ECO:0007669"/>
    <property type="project" value="InterPro"/>
</dbReference>
<dbReference type="NCBIfam" id="TIGR02273">
    <property type="entry name" value="16S_RimM"/>
    <property type="match status" value="1"/>
</dbReference>
<reference evidence="8 9" key="1">
    <citation type="journal article" date="2013" name="Genome Announc.">
        <title>Draft Genome Sequence of Catellicoccus marimammalium, a Novel Species Commonly Found in Gull Feces.</title>
        <authorList>
            <person name="Weigand M.R."/>
            <person name="Ryu H."/>
            <person name="Bozcek L."/>
            <person name="Konstantinidis K.T."/>
            <person name="Santo Domingo J.W."/>
        </authorList>
    </citation>
    <scope>NUCLEOTIDE SEQUENCE [LARGE SCALE GENOMIC DNA]</scope>
    <source>
        <strain evidence="8 9">M35/04/3</strain>
    </source>
</reference>
<feature type="domain" description="Ribosome maturation factor RimM PRC barrel" evidence="7">
    <location>
        <begin position="108"/>
        <end position="175"/>
    </location>
</feature>
<keyword evidence="9" id="KW-1185">Reference proteome</keyword>
<dbReference type="RefSeq" id="WP_009490273.1">
    <property type="nucleotide sequence ID" value="NZ_AMYT01000017.1"/>
</dbReference>
<dbReference type="InterPro" id="IPR036976">
    <property type="entry name" value="RimM_N_sf"/>
</dbReference>
<evidence type="ECO:0000259" key="7">
    <source>
        <dbReference type="Pfam" id="PF24986"/>
    </source>
</evidence>
<dbReference type="PANTHER" id="PTHR33692">
    <property type="entry name" value="RIBOSOME MATURATION FACTOR RIMM"/>
    <property type="match status" value="1"/>
</dbReference>
<dbReference type="InterPro" id="IPR011033">
    <property type="entry name" value="PRC_barrel-like_sf"/>
</dbReference>
<comment type="domain">
    <text evidence="5">The PRC barrel domain binds ribosomal protein uS19.</text>
</comment>
<dbReference type="GO" id="GO:0006364">
    <property type="term" value="P:rRNA processing"/>
    <property type="evidence" value="ECO:0007669"/>
    <property type="project" value="UniProtKB-UniRule"/>
</dbReference>
<evidence type="ECO:0000313" key="9">
    <source>
        <dbReference type="Proteomes" id="UP000016057"/>
    </source>
</evidence>
<comment type="subcellular location">
    <subcellularLocation>
        <location evidence="5">Cytoplasm</location>
    </subcellularLocation>
</comment>
<dbReference type="Gene3D" id="2.30.30.240">
    <property type="entry name" value="PRC-barrel domain"/>
    <property type="match status" value="1"/>
</dbReference>
<evidence type="ECO:0000256" key="4">
    <source>
        <dbReference type="ARBA" id="ARBA00023186"/>
    </source>
</evidence>
<name>K8ZBQ0_9ENTE</name>
<dbReference type="GO" id="GO:0005737">
    <property type="term" value="C:cytoplasm"/>
    <property type="evidence" value="ECO:0007669"/>
    <property type="project" value="UniProtKB-SubCell"/>
</dbReference>
<accession>K8ZBQ0</accession>
<comment type="function">
    <text evidence="5">An accessory protein needed during the final step in the assembly of 30S ribosomal subunit, possibly for assembly of the head region. Essential for efficient processing of 16S rRNA. May be needed both before and after RbfA during the maturation of 16S rRNA. It has affinity for free ribosomal 30S subunits but not for 70S ribosomes.</text>
</comment>
<proteinExistence type="inferred from homology"/>
<keyword evidence="4 5" id="KW-0143">Chaperone</keyword>
<dbReference type="AlphaFoldDB" id="K8ZBQ0"/>
<gene>
    <name evidence="5" type="primary">rimM</name>
    <name evidence="8" type="ORF">C683_0803</name>
</gene>
<feature type="domain" description="RimM N-terminal" evidence="6">
    <location>
        <begin position="12"/>
        <end position="96"/>
    </location>
</feature>
<dbReference type="OrthoDB" id="9810331at2"/>
<dbReference type="Proteomes" id="UP000016057">
    <property type="component" value="Unassembled WGS sequence"/>
</dbReference>
<protein>
    <recommendedName>
        <fullName evidence="5">Ribosome maturation factor RimM</fullName>
    </recommendedName>
</protein>
<evidence type="ECO:0000256" key="1">
    <source>
        <dbReference type="ARBA" id="ARBA00022490"/>
    </source>
</evidence>
<dbReference type="Pfam" id="PF24986">
    <property type="entry name" value="PRC_RimM"/>
    <property type="match status" value="1"/>
</dbReference>
<dbReference type="HAMAP" id="MF_00014">
    <property type="entry name" value="Ribosome_mat_RimM"/>
    <property type="match status" value="1"/>
</dbReference>
<dbReference type="Pfam" id="PF01782">
    <property type="entry name" value="RimM"/>
    <property type="match status" value="1"/>
</dbReference>
<dbReference type="SUPFAM" id="SSF50447">
    <property type="entry name" value="Translation proteins"/>
    <property type="match status" value="1"/>
</dbReference>
<dbReference type="SUPFAM" id="SSF50346">
    <property type="entry name" value="PRC-barrel domain"/>
    <property type="match status" value="1"/>
</dbReference>
<keyword evidence="2 5" id="KW-0690">Ribosome biogenesis</keyword>
<sequence length="177" mass="20314">MKILGQTEYLNVGKIVNTQGLKGEVRVLAVTDFAEERFAPGKELLLFLPKSKEPIALTVETSRRHKNFYILKFVGYDHINEVEKFRDGELKVNREDTVELEENEFYYFEIIDCLVEDETRGELGKITEILTPGANDVWVVQSKKYGEVLIPYIESVVKSVDVKNKKVFVDLPEGLID</sequence>
<dbReference type="InterPro" id="IPR011961">
    <property type="entry name" value="RimM"/>
</dbReference>
<dbReference type="GO" id="GO:0042274">
    <property type="term" value="P:ribosomal small subunit biogenesis"/>
    <property type="evidence" value="ECO:0007669"/>
    <property type="project" value="UniProtKB-UniRule"/>
</dbReference>
<comment type="subunit">
    <text evidence="5">Binds ribosomal protein uS19.</text>
</comment>
<dbReference type="STRING" id="1234409.C683_0803"/>
<dbReference type="eggNOG" id="COG0806">
    <property type="taxonomic scope" value="Bacteria"/>
</dbReference>
<evidence type="ECO:0000313" key="8">
    <source>
        <dbReference type="EMBL" id="EKU27472.1"/>
    </source>
</evidence>
<dbReference type="PANTHER" id="PTHR33692:SF1">
    <property type="entry name" value="RIBOSOME MATURATION FACTOR RIMM"/>
    <property type="match status" value="1"/>
</dbReference>
<dbReference type="EMBL" id="AMYT01000017">
    <property type="protein sequence ID" value="EKU27472.1"/>
    <property type="molecule type" value="Genomic_DNA"/>
</dbReference>
<dbReference type="PATRIC" id="fig|1234409.3.peg.754"/>
<evidence type="ECO:0000256" key="5">
    <source>
        <dbReference type="HAMAP-Rule" id="MF_00014"/>
    </source>
</evidence>